<dbReference type="InterPro" id="IPR006318">
    <property type="entry name" value="PTS_EI-like"/>
</dbReference>
<feature type="binding site" evidence="19">
    <location>
        <position position="470"/>
    </location>
    <ligand>
        <name>Mg(2+)</name>
        <dbReference type="ChEBI" id="CHEBI:18420"/>
    </ligand>
</feature>
<comment type="subcellular location">
    <subcellularLocation>
        <location evidence="3 16">Cytoplasm</location>
    </subcellularLocation>
</comment>
<dbReference type="GO" id="GO:0008965">
    <property type="term" value="F:phosphoenolpyruvate-protein phosphotransferase activity"/>
    <property type="evidence" value="ECO:0007669"/>
    <property type="project" value="UniProtKB-EC"/>
</dbReference>
<evidence type="ECO:0000256" key="4">
    <source>
        <dbReference type="ARBA" id="ARBA00007837"/>
    </source>
</evidence>
<dbReference type="InterPro" id="IPR023151">
    <property type="entry name" value="PEP_util_CS"/>
</dbReference>
<dbReference type="SUPFAM" id="SSF51621">
    <property type="entry name" value="Phosphoenolpyruvate/pyruvate domain"/>
    <property type="match status" value="1"/>
</dbReference>
<keyword evidence="11 16" id="KW-0598">Phosphotransferase system</keyword>
<keyword evidence="24" id="KW-1185">Reference proteome</keyword>
<dbReference type="PANTHER" id="PTHR46244">
    <property type="entry name" value="PHOSPHOENOLPYRUVATE-PROTEIN PHOSPHOTRANSFERASE"/>
    <property type="match status" value="1"/>
</dbReference>
<dbReference type="SUPFAM" id="SSF47831">
    <property type="entry name" value="Enzyme I of the PEP:sugar phosphotransferase system HPr-binding (sub)domain"/>
    <property type="match status" value="1"/>
</dbReference>
<dbReference type="Gene3D" id="1.10.274.10">
    <property type="entry name" value="PtsI, HPr-binding domain"/>
    <property type="match status" value="1"/>
</dbReference>
<proteinExistence type="inferred from homology"/>
<dbReference type="NCBIfam" id="TIGR01417">
    <property type="entry name" value="PTS_I_fam"/>
    <property type="match status" value="1"/>
</dbReference>
<feature type="active site" description="Tele-phosphohistidine intermediate" evidence="17">
    <location>
        <position position="204"/>
    </location>
</feature>
<dbReference type="EMBL" id="CP002629">
    <property type="protein sequence ID" value="AEB08631.1"/>
    <property type="molecule type" value="Genomic_DNA"/>
</dbReference>
<evidence type="ECO:0000256" key="3">
    <source>
        <dbReference type="ARBA" id="ARBA00004496"/>
    </source>
</evidence>
<evidence type="ECO:0000256" key="7">
    <source>
        <dbReference type="ARBA" id="ARBA00022448"/>
    </source>
</evidence>
<evidence type="ECO:0000259" key="21">
    <source>
        <dbReference type="Pfam" id="PF02896"/>
    </source>
</evidence>
<dbReference type="Gene3D" id="3.20.20.60">
    <property type="entry name" value="Phosphoenolpyruvate-binding domains"/>
    <property type="match status" value="1"/>
</dbReference>
<dbReference type="InterPro" id="IPR040442">
    <property type="entry name" value="Pyrv_kinase-like_dom_sf"/>
</dbReference>
<reference evidence="24" key="2">
    <citation type="submission" date="2011-03" db="EMBL/GenBank/DDBJ databases">
        <title>The complete genome of Desulfobacca acetoxidans DSM 11109.</title>
        <authorList>
            <consortium name="US DOE Joint Genome Institute (JGI-PGF)"/>
            <person name="Lucas S."/>
            <person name="Copeland A."/>
            <person name="Lapidus A."/>
            <person name="Bruce D."/>
            <person name="Goodwin L."/>
            <person name="Pitluck S."/>
            <person name="Peters L."/>
            <person name="Kyrpides N."/>
            <person name="Mavromatis K."/>
            <person name="Ivanova N."/>
            <person name="Ovchinnikova G."/>
            <person name="Teshima H."/>
            <person name="Detter J.C."/>
            <person name="Han C."/>
            <person name="Land M."/>
            <person name="Hauser L."/>
            <person name="Markowitz V."/>
            <person name="Cheng J.-F."/>
            <person name="Hugenholtz P."/>
            <person name="Woyke T."/>
            <person name="Wu D."/>
            <person name="Spring S."/>
            <person name="Schueler E."/>
            <person name="Brambilla E."/>
            <person name="Klenk H.-P."/>
            <person name="Eisen J.A."/>
        </authorList>
    </citation>
    <scope>NUCLEOTIDE SEQUENCE [LARGE SCALE GENOMIC DNA]</scope>
    <source>
        <strain evidence="24">ATCC 700848 / DSM 11109 / ASRB2</strain>
    </source>
</reference>
<comment type="catalytic activity">
    <reaction evidence="1 16">
        <text>L-histidyl-[protein] + phosphoenolpyruvate = N(pros)-phospho-L-histidyl-[protein] + pyruvate</text>
        <dbReference type="Rhea" id="RHEA:23880"/>
        <dbReference type="Rhea" id="RHEA-COMP:9745"/>
        <dbReference type="Rhea" id="RHEA-COMP:9746"/>
        <dbReference type="ChEBI" id="CHEBI:15361"/>
        <dbReference type="ChEBI" id="CHEBI:29979"/>
        <dbReference type="ChEBI" id="CHEBI:58702"/>
        <dbReference type="ChEBI" id="CHEBI:64837"/>
        <dbReference type="EC" id="2.7.3.9"/>
    </reaction>
</comment>
<dbReference type="PANTHER" id="PTHR46244:SF6">
    <property type="entry name" value="PHOSPHOENOLPYRUVATE-PROTEIN PHOSPHOTRANSFERASE"/>
    <property type="match status" value="1"/>
</dbReference>
<dbReference type="KEGG" id="dao:Desac_0752"/>
<dbReference type="eggNOG" id="COG1080">
    <property type="taxonomic scope" value="Bacteria"/>
</dbReference>
<dbReference type="Pfam" id="PF02896">
    <property type="entry name" value="PEP-utilizers_C"/>
    <property type="match status" value="1"/>
</dbReference>
<dbReference type="AlphaFoldDB" id="F2NF76"/>
<keyword evidence="8 16" id="KW-0963">Cytoplasm</keyword>
<feature type="domain" description="PEP-utilising enzyme C-terminal" evidence="21">
    <location>
        <begin position="272"/>
        <end position="555"/>
    </location>
</feature>
<keyword evidence="7 16" id="KW-0813">Transport</keyword>
<name>F2NF76_DESAR</name>
<sequence>MPPLTAREVWPQNKVLKGIPASPGIIIGPAYVLVDSTKIRINHTYLSSLDQVDREVERFRDAVAATRQEIASIKASITDEFQDHGYILDTHLLILQDKLFFEASIDTIRREKINAEWALKQAVKKAQELFSRIADPYIKSRIQDVEDVCERVLRHLSGGGSFNLSSLSEPVIIVARDLSPVDTTQLSVDKVQGFITEIGGKTSHTAIMAQSLEIPAVVGLEKATQEIDSGYTLILDGLNGAVIINPDARILEIYVERKKKFQEFKRDVNSCSFLPAITLDEHQTHVLANIEFQEEVGLAMDYGADGIGLYRTEFLYLRQKRLPSEEELFEDYKTVALMMRPRSVTIRTLDIGGDKFASHLEYAPGINPALGLRAIRFCLKEQQIFRTQLRAILRASVFGKVRLMFPLISGIQEVIAARRILSEIQQELRLEGLAFNPELPVGVMIEVPSAVMLADLLAKEADFFSIGTNDLIQYALAIDRVNKHVAEMYQPLHPAVLRMIKQVTDAAHTEGIPVAVCGEMAGDPLYTPVLLGMGVDELSMNALAIPVVKRIIRHSTMEEFQEFARQALHHQTFEDVNAYVTGVMARRFPEVFMFGRELASMSS</sequence>
<evidence type="ECO:0000256" key="6">
    <source>
        <dbReference type="ARBA" id="ARBA00016544"/>
    </source>
</evidence>
<evidence type="ECO:0000256" key="5">
    <source>
        <dbReference type="ARBA" id="ARBA00012232"/>
    </source>
</evidence>
<feature type="domain" description="Phosphotransferase system enzyme I N-terminal" evidence="22">
    <location>
        <begin position="17"/>
        <end position="141"/>
    </location>
</feature>
<evidence type="ECO:0000256" key="1">
    <source>
        <dbReference type="ARBA" id="ARBA00000683"/>
    </source>
</evidence>
<keyword evidence="14 16" id="KW-0460">Magnesium</keyword>
<dbReference type="Pfam" id="PF05524">
    <property type="entry name" value="PEP-utilisers_N"/>
    <property type="match status" value="1"/>
</dbReference>
<dbReference type="RefSeq" id="WP_013705744.1">
    <property type="nucleotide sequence ID" value="NC_015388.1"/>
</dbReference>
<dbReference type="Proteomes" id="UP000000483">
    <property type="component" value="Chromosome"/>
</dbReference>
<evidence type="ECO:0000256" key="16">
    <source>
        <dbReference type="PIRNR" id="PIRNR000732"/>
    </source>
</evidence>
<dbReference type="InterPro" id="IPR008731">
    <property type="entry name" value="PTS_EIN"/>
</dbReference>
<comment type="cofactor">
    <cofactor evidence="2 16 19">
        <name>Mg(2+)</name>
        <dbReference type="ChEBI" id="CHEBI:18420"/>
    </cofactor>
</comment>
<keyword evidence="12 16" id="KW-0479">Metal-binding</keyword>
<feature type="binding site" evidence="18">
    <location>
        <position position="480"/>
    </location>
    <ligand>
        <name>phosphoenolpyruvate</name>
        <dbReference type="ChEBI" id="CHEBI:58702"/>
    </ligand>
</feature>
<dbReference type="GO" id="GO:0046872">
    <property type="term" value="F:metal ion binding"/>
    <property type="evidence" value="ECO:0007669"/>
    <property type="project" value="UniProtKB-KW"/>
</dbReference>
<dbReference type="SUPFAM" id="SSF52009">
    <property type="entry name" value="Phosphohistidine domain"/>
    <property type="match status" value="1"/>
</dbReference>
<keyword evidence="10 16" id="KW-0808">Transferase</keyword>
<feature type="binding site" evidence="18">
    <location>
        <position position="311"/>
    </location>
    <ligand>
        <name>phosphoenolpyruvate</name>
        <dbReference type="ChEBI" id="CHEBI:58702"/>
    </ligand>
</feature>
<evidence type="ECO:0000313" key="24">
    <source>
        <dbReference type="Proteomes" id="UP000000483"/>
    </source>
</evidence>
<evidence type="ECO:0000256" key="15">
    <source>
        <dbReference type="ARBA" id="ARBA00033235"/>
    </source>
</evidence>
<evidence type="ECO:0000256" key="19">
    <source>
        <dbReference type="PIRSR" id="PIRSR000732-3"/>
    </source>
</evidence>
<evidence type="ECO:0000313" key="23">
    <source>
        <dbReference type="EMBL" id="AEB08631.1"/>
    </source>
</evidence>
<dbReference type="PROSITE" id="PS00742">
    <property type="entry name" value="PEP_ENZYMES_2"/>
    <property type="match status" value="1"/>
</dbReference>
<dbReference type="EC" id="2.7.3.9" evidence="5 16"/>
<dbReference type="Gene3D" id="3.50.30.10">
    <property type="entry name" value="Phosphohistidine domain"/>
    <property type="match status" value="1"/>
</dbReference>
<evidence type="ECO:0000256" key="14">
    <source>
        <dbReference type="ARBA" id="ARBA00022842"/>
    </source>
</evidence>
<evidence type="ECO:0000256" key="2">
    <source>
        <dbReference type="ARBA" id="ARBA00001946"/>
    </source>
</evidence>
<accession>F2NF76</accession>
<evidence type="ECO:0000256" key="17">
    <source>
        <dbReference type="PIRSR" id="PIRSR000732-1"/>
    </source>
</evidence>
<evidence type="ECO:0000256" key="11">
    <source>
        <dbReference type="ARBA" id="ARBA00022683"/>
    </source>
</evidence>
<reference evidence="23 24" key="1">
    <citation type="journal article" date="2011" name="Stand. Genomic Sci.">
        <title>Complete genome sequence of the acetate-degrading sulfate reducer Desulfobacca acetoxidans type strain (ASRB2).</title>
        <authorList>
            <person name="Goker M."/>
            <person name="Teshima H."/>
            <person name="Lapidus A."/>
            <person name="Nolan M."/>
            <person name="Lucas S."/>
            <person name="Hammon N."/>
            <person name="Deshpande S."/>
            <person name="Cheng J.F."/>
            <person name="Tapia R."/>
            <person name="Han C."/>
            <person name="Goodwin L."/>
            <person name="Pitluck S."/>
            <person name="Huntemann M."/>
            <person name="Liolios K."/>
            <person name="Ivanova N."/>
            <person name="Pagani I."/>
            <person name="Mavromatis K."/>
            <person name="Ovchinikova G."/>
            <person name="Pati A."/>
            <person name="Chen A."/>
            <person name="Palaniappan K."/>
            <person name="Land M."/>
            <person name="Hauser L."/>
            <person name="Brambilla E.M."/>
            <person name="Rohde M."/>
            <person name="Spring S."/>
            <person name="Detter J.C."/>
            <person name="Woyke T."/>
            <person name="Bristow J."/>
            <person name="Eisen J.A."/>
            <person name="Markowitz V."/>
            <person name="Hugenholtz P."/>
            <person name="Kyrpides N.C."/>
            <person name="Klenk H.P."/>
        </authorList>
    </citation>
    <scope>NUCLEOTIDE SEQUENCE [LARGE SCALE GENOMIC DNA]</scope>
    <source>
        <strain evidence="24">ATCC 700848 / DSM 11109 / ASRB2</strain>
    </source>
</reference>
<dbReference type="InterPro" id="IPR050499">
    <property type="entry name" value="PEP-utilizing_PTS_enzyme"/>
</dbReference>
<evidence type="ECO:0000256" key="12">
    <source>
        <dbReference type="ARBA" id="ARBA00022723"/>
    </source>
</evidence>
<dbReference type="GO" id="GO:0016301">
    <property type="term" value="F:kinase activity"/>
    <property type="evidence" value="ECO:0007669"/>
    <property type="project" value="UniProtKB-KW"/>
</dbReference>
<dbReference type="PIRSF" id="PIRSF000732">
    <property type="entry name" value="PTS_enzyme_I"/>
    <property type="match status" value="1"/>
</dbReference>
<feature type="binding site" evidence="18">
    <location>
        <position position="347"/>
    </location>
    <ligand>
        <name>phosphoenolpyruvate</name>
        <dbReference type="ChEBI" id="CHEBI:58702"/>
    </ligand>
</feature>
<dbReference type="InterPro" id="IPR036618">
    <property type="entry name" value="PtsI_HPr-bd_sf"/>
</dbReference>
<evidence type="ECO:0000259" key="20">
    <source>
        <dbReference type="Pfam" id="PF00391"/>
    </source>
</evidence>
<feature type="domain" description="PEP-utilising enzyme mobile" evidence="20">
    <location>
        <begin position="168"/>
        <end position="240"/>
    </location>
</feature>
<dbReference type="InterPro" id="IPR015813">
    <property type="entry name" value="Pyrv/PenolPyrv_kinase-like_dom"/>
</dbReference>
<evidence type="ECO:0000256" key="18">
    <source>
        <dbReference type="PIRSR" id="PIRSR000732-2"/>
    </source>
</evidence>
<comment type="similarity">
    <text evidence="4 16">Belongs to the PEP-utilizing enzyme family.</text>
</comment>
<organism evidence="23 24">
    <name type="scientific">Desulfobacca acetoxidans (strain ATCC 700848 / DSM 11109 / ASRB2)</name>
    <dbReference type="NCBI Taxonomy" id="880072"/>
    <lineage>
        <taxon>Bacteria</taxon>
        <taxon>Pseudomonadati</taxon>
        <taxon>Thermodesulfobacteriota</taxon>
        <taxon>Desulfobaccia</taxon>
        <taxon>Desulfobaccales</taxon>
        <taxon>Desulfobaccaceae</taxon>
        <taxon>Desulfobacca</taxon>
    </lineage>
</organism>
<dbReference type="OrthoDB" id="9765468at2"/>
<evidence type="ECO:0000256" key="10">
    <source>
        <dbReference type="ARBA" id="ARBA00022679"/>
    </source>
</evidence>
<feature type="active site" description="Proton donor" evidence="17">
    <location>
        <position position="517"/>
    </location>
</feature>
<dbReference type="GO" id="GO:0009401">
    <property type="term" value="P:phosphoenolpyruvate-dependent sugar phosphotransferase system"/>
    <property type="evidence" value="ECO:0007669"/>
    <property type="project" value="UniProtKB-KW"/>
</dbReference>
<protein>
    <recommendedName>
        <fullName evidence="6 16">Phosphoenolpyruvate-protein phosphotransferase</fullName>
        <ecNumber evidence="5 16">2.7.3.9</ecNumber>
    </recommendedName>
    <alternativeName>
        <fullName evidence="15 16">Phosphotransferase system, enzyme I</fullName>
    </alternativeName>
</protein>
<evidence type="ECO:0000256" key="8">
    <source>
        <dbReference type="ARBA" id="ARBA00022490"/>
    </source>
</evidence>
<feature type="binding site" evidence="18">
    <location>
        <begin position="469"/>
        <end position="470"/>
    </location>
    <ligand>
        <name>phosphoenolpyruvate</name>
        <dbReference type="ChEBI" id="CHEBI:58702"/>
    </ligand>
</feature>
<dbReference type="InterPro" id="IPR000121">
    <property type="entry name" value="PEP_util_C"/>
</dbReference>
<dbReference type="STRING" id="880072.Desac_0752"/>
<keyword evidence="23" id="KW-0670">Pyruvate</keyword>
<dbReference type="InterPro" id="IPR024692">
    <property type="entry name" value="PTS_EI"/>
</dbReference>
<evidence type="ECO:0000259" key="22">
    <source>
        <dbReference type="Pfam" id="PF05524"/>
    </source>
</evidence>
<dbReference type="InterPro" id="IPR036637">
    <property type="entry name" value="Phosphohistidine_dom_sf"/>
</dbReference>
<evidence type="ECO:0000256" key="13">
    <source>
        <dbReference type="ARBA" id="ARBA00022777"/>
    </source>
</evidence>
<gene>
    <name evidence="23" type="ordered locus">Desac_0752</name>
</gene>
<evidence type="ECO:0000256" key="9">
    <source>
        <dbReference type="ARBA" id="ARBA00022597"/>
    </source>
</evidence>
<dbReference type="InterPro" id="IPR008279">
    <property type="entry name" value="PEP-util_enz_mobile_dom"/>
</dbReference>
<keyword evidence="9 16" id="KW-0762">Sugar transport</keyword>
<dbReference type="GO" id="GO:0005737">
    <property type="term" value="C:cytoplasm"/>
    <property type="evidence" value="ECO:0007669"/>
    <property type="project" value="UniProtKB-SubCell"/>
</dbReference>
<comment type="function">
    <text evidence="16">General (non sugar-specific) component of the phosphoenolpyruvate-dependent sugar phosphotransferase system (sugar PTS). This major carbohydrate active-transport system catalyzes the phosphorylation of incoming sugar substrates concomitantly with their translocation across the cell membrane. Enzyme I transfers the phosphoryl group from phosphoenolpyruvate (PEP) to the phosphoryl carrier protein (HPr).</text>
</comment>
<keyword evidence="13 16" id="KW-0418">Kinase</keyword>
<dbReference type="HOGENOM" id="CLU_007308_7_0_7"/>
<feature type="binding site" evidence="19">
    <location>
        <position position="446"/>
    </location>
    <ligand>
        <name>Mg(2+)</name>
        <dbReference type="ChEBI" id="CHEBI:18420"/>
    </ligand>
</feature>
<dbReference type="Pfam" id="PF00391">
    <property type="entry name" value="PEP-utilizers"/>
    <property type="match status" value="1"/>
</dbReference>
<dbReference type="PRINTS" id="PR01736">
    <property type="entry name" value="PHPHTRNFRASE"/>
</dbReference>